<comment type="caution">
    <text evidence="1">The sequence shown here is derived from an EMBL/GenBank/DDBJ whole genome shotgun (WGS) entry which is preliminary data.</text>
</comment>
<sequence length="368" mass="42065">MKISKVHSPTLLVIVFIICSLFTTNAQKAGGFYEKLHEFSFPYSPAPAGVVYYKIDHNLKSGSITMKDYRGEIVTIDNFNHKRPTYHPDYRNYTNPLSVLQTHDDLKSNKTNTIYYNLNSSDIELYYKKGESDTIYDVFANFKAKYTAKYHGKIIAEDSLIFKDKVGEIISKLKGKDFAIVAVNKSKNVAYDANDHILVTVHNAYQGFVRRAQMSYGKNNMAFIKLKKTKKLASEDDVNQLTEAIKNLQAIDTGLKTRNTRNEEVQRLIEKMTALVDSEDYKTHDDYKVFVHGNLGSLYSLLEDYDAAIAQYDLGASHSSRGGLSSYLNDGKHKAEFRMERKETLFLDGENSVKPEYSDRYNTRYQGK</sequence>
<dbReference type="EMBL" id="LAZR01000017">
    <property type="protein sequence ID" value="KKO06145.1"/>
    <property type="molecule type" value="Genomic_DNA"/>
</dbReference>
<accession>A0A0F9VQ07</accession>
<reference evidence="1" key="1">
    <citation type="journal article" date="2015" name="Nature">
        <title>Complex archaea that bridge the gap between prokaryotes and eukaryotes.</title>
        <authorList>
            <person name="Spang A."/>
            <person name="Saw J.H."/>
            <person name="Jorgensen S.L."/>
            <person name="Zaremba-Niedzwiedzka K."/>
            <person name="Martijn J."/>
            <person name="Lind A.E."/>
            <person name="van Eijk R."/>
            <person name="Schleper C."/>
            <person name="Guy L."/>
            <person name="Ettema T.J."/>
        </authorList>
    </citation>
    <scope>NUCLEOTIDE SEQUENCE</scope>
</reference>
<dbReference type="AlphaFoldDB" id="A0A0F9VQ07"/>
<organism evidence="1">
    <name type="scientific">marine sediment metagenome</name>
    <dbReference type="NCBI Taxonomy" id="412755"/>
    <lineage>
        <taxon>unclassified sequences</taxon>
        <taxon>metagenomes</taxon>
        <taxon>ecological metagenomes</taxon>
    </lineage>
</organism>
<protein>
    <submittedName>
        <fullName evidence="1">Uncharacterized protein</fullName>
    </submittedName>
</protein>
<name>A0A0F9VQ07_9ZZZZ</name>
<proteinExistence type="predicted"/>
<evidence type="ECO:0000313" key="1">
    <source>
        <dbReference type="EMBL" id="KKO06145.1"/>
    </source>
</evidence>
<gene>
    <name evidence="1" type="ORF">LCGC14_0071590</name>
</gene>